<dbReference type="OrthoDB" id="4330at2759"/>
<feature type="compositionally biased region" description="Low complexity" evidence="13">
    <location>
        <begin position="290"/>
        <end position="303"/>
    </location>
</feature>
<evidence type="ECO:0000256" key="13">
    <source>
        <dbReference type="SAM" id="MobiDB-lite"/>
    </source>
</evidence>
<comment type="PTM">
    <text evidence="12">Is synthesized initially as an inactive proenzyme. Formation of the active enzyme involves a self-maturation process in which the active site pyruvoyl group is generated from an internal serine residue via an autocatalytic post-translational modification. Two non-identical subunits are generated from the proenzyme in this reaction, and the pyruvate is formed at the N-terminus of the alpha chain, which is derived from the carboxyl end of the proenzyme. The autoendoproteolytic cleavage occurs by a canonical serine protease mechanism, in which the side chain hydroxyl group of the serine supplies its oxygen atom to form the C-terminus of the beta chain, while the remainder of the serine residue undergoes an oxidative deamination to produce ammonia and the pyruvoyl prosthetic group on the alpha chain. During this reaction, the Ser that is part of the protease active site of the proenzyme becomes the pyruvoyl prosthetic group, which constitutes an essential element of the active site of the mature decarboxylase.</text>
</comment>
<keyword evidence="12" id="KW-0496">Mitochondrion</keyword>
<keyword evidence="6 12" id="KW-0443">Lipid metabolism</keyword>
<keyword evidence="4 12" id="KW-0210">Decarboxylase</keyword>
<keyword evidence="12" id="KW-0865">Zymogen</keyword>
<dbReference type="Pfam" id="PF02666">
    <property type="entry name" value="PS_Dcarbxylase"/>
    <property type="match status" value="2"/>
</dbReference>
<evidence type="ECO:0000256" key="6">
    <source>
        <dbReference type="ARBA" id="ARBA00023098"/>
    </source>
</evidence>
<keyword evidence="9 12" id="KW-0456">Lyase</keyword>
<keyword evidence="12" id="KW-0999">Mitochondrion inner membrane</keyword>
<dbReference type="GO" id="GO:0006646">
    <property type="term" value="P:phosphatidylethanolamine biosynthetic process"/>
    <property type="evidence" value="ECO:0007669"/>
    <property type="project" value="UniProtKB-UniRule"/>
</dbReference>
<dbReference type="InterPro" id="IPR003817">
    <property type="entry name" value="PS_Dcarbxylase"/>
</dbReference>
<feature type="active site" description="Schiff-base intermediate with substrate; via pyruvic acid; for decarboxylase activity" evidence="12">
    <location>
        <position position="504"/>
    </location>
</feature>
<dbReference type="GO" id="GO:0005743">
    <property type="term" value="C:mitochondrial inner membrane"/>
    <property type="evidence" value="ECO:0007669"/>
    <property type="project" value="UniProtKB-SubCell"/>
</dbReference>
<protein>
    <recommendedName>
        <fullName evidence="12">Phosphatidylserine decarboxylase proenzyme 1, mitochondrial</fullName>
        <ecNumber evidence="12">4.1.1.65</ecNumber>
    </recommendedName>
    <component>
        <recommendedName>
            <fullName evidence="12">Phosphatidylserine decarboxylase 1 beta chain</fullName>
        </recommendedName>
    </component>
    <component>
        <recommendedName>
            <fullName evidence="12">Phosphatidylserine decarboxylase 1 alpha chain</fullName>
        </recommendedName>
    </component>
</protein>
<dbReference type="UniPathway" id="UPA00558">
    <property type="reaction ID" value="UER00616"/>
</dbReference>
<keyword evidence="10 12" id="KW-1208">Phospholipid metabolism</keyword>
<comment type="subunit">
    <text evidence="12">Heterodimer of a large membrane-associated beta subunit and a small pyruvoyl-containing alpha subunit.</text>
</comment>
<dbReference type="EC" id="4.1.1.65" evidence="12"/>
<feature type="modified residue" description="Pyruvic acid (Ser); by autocatalysis" evidence="12">
    <location>
        <position position="504"/>
    </location>
</feature>
<keyword evidence="5 12" id="KW-1133">Transmembrane helix</keyword>
<evidence type="ECO:0000256" key="10">
    <source>
        <dbReference type="ARBA" id="ARBA00023264"/>
    </source>
</evidence>
<evidence type="ECO:0000313" key="14">
    <source>
        <dbReference type="EMBL" id="KAH8101467.1"/>
    </source>
</evidence>
<keyword evidence="7 12" id="KW-0472">Membrane</keyword>
<feature type="compositionally biased region" description="Basic and acidic residues" evidence="13">
    <location>
        <begin position="320"/>
        <end position="338"/>
    </location>
</feature>
<keyword evidence="3 12" id="KW-0812">Transmembrane</keyword>
<comment type="pathway">
    <text evidence="1">Lipid metabolism.</text>
</comment>
<reference evidence="14" key="1">
    <citation type="journal article" date="2021" name="New Phytol.">
        <title>Evolutionary innovations through gain and loss of genes in the ectomycorrhizal Boletales.</title>
        <authorList>
            <person name="Wu G."/>
            <person name="Miyauchi S."/>
            <person name="Morin E."/>
            <person name="Kuo A."/>
            <person name="Drula E."/>
            <person name="Varga T."/>
            <person name="Kohler A."/>
            <person name="Feng B."/>
            <person name="Cao Y."/>
            <person name="Lipzen A."/>
            <person name="Daum C."/>
            <person name="Hundley H."/>
            <person name="Pangilinan J."/>
            <person name="Johnson J."/>
            <person name="Barry K."/>
            <person name="LaButti K."/>
            <person name="Ng V."/>
            <person name="Ahrendt S."/>
            <person name="Min B."/>
            <person name="Choi I.G."/>
            <person name="Park H."/>
            <person name="Plett J.M."/>
            <person name="Magnuson J."/>
            <person name="Spatafora J.W."/>
            <person name="Nagy L.G."/>
            <person name="Henrissat B."/>
            <person name="Grigoriev I.V."/>
            <person name="Yang Z.L."/>
            <person name="Xu J."/>
            <person name="Martin F.M."/>
        </authorList>
    </citation>
    <scope>NUCLEOTIDE SEQUENCE</scope>
    <source>
        <strain evidence="14">KKN 215</strain>
    </source>
</reference>
<keyword evidence="15" id="KW-1185">Reference proteome</keyword>
<comment type="pathway">
    <text evidence="12">Phospholipid metabolism; phosphatidylethanolamine biosynthesis; phosphatidylethanolamine from CDP-diacylglycerol: step 2/2.</text>
</comment>
<dbReference type="HAMAP" id="MF_03208">
    <property type="entry name" value="PS_decarb_PSD_B_type1_euk"/>
    <property type="match status" value="1"/>
</dbReference>
<comment type="subcellular location">
    <molecule>Phosphatidylserine decarboxylase 1 alpha chain</molecule>
    <subcellularLocation>
        <location evidence="12">Mitochondrion inner membrane</location>
        <topology evidence="12">Peripheral membrane protein</topology>
        <orientation evidence="12">Intermembrane side</orientation>
    </subcellularLocation>
    <text evidence="12">Anchored to the mitochondrial inner membrane through its interaction with the integral membrane beta chain.</text>
</comment>
<feature type="chain" id="PRO_5035497743" description="Phosphatidylserine decarboxylase 1 alpha chain" evidence="12">
    <location>
        <begin position="504"/>
        <end position="562"/>
    </location>
</feature>
<keyword evidence="8 12" id="KW-0594">Phospholipid biosynthesis</keyword>
<feature type="site" description="Cleavage (non-hydrolytic); by autocatalysis" evidence="12">
    <location>
        <begin position="503"/>
        <end position="504"/>
    </location>
</feature>
<organism evidence="14 15">
    <name type="scientific">Cristinia sonorae</name>
    <dbReference type="NCBI Taxonomy" id="1940300"/>
    <lineage>
        <taxon>Eukaryota</taxon>
        <taxon>Fungi</taxon>
        <taxon>Dikarya</taxon>
        <taxon>Basidiomycota</taxon>
        <taxon>Agaricomycotina</taxon>
        <taxon>Agaricomycetes</taxon>
        <taxon>Agaricomycetidae</taxon>
        <taxon>Agaricales</taxon>
        <taxon>Pleurotineae</taxon>
        <taxon>Stephanosporaceae</taxon>
        <taxon>Cristinia</taxon>
    </lineage>
</organism>
<evidence type="ECO:0000313" key="15">
    <source>
        <dbReference type="Proteomes" id="UP000813824"/>
    </source>
</evidence>
<comment type="caution">
    <text evidence="14">The sequence shown here is derived from an EMBL/GenBank/DDBJ whole genome shotgun (WGS) entry which is preliminary data.</text>
</comment>
<name>A0A8K0US79_9AGAR</name>
<dbReference type="InterPro" id="IPR033177">
    <property type="entry name" value="PSD-B"/>
</dbReference>
<feature type="topological domain" description="Mitochondrial intermembrane" evidence="12">
    <location>
        <begin position="114"/>
        <end position="562"/>
    </location>
</feature>
<accession>A0A8K0US79</accession>
<evidence type="ECO:0000256" key="5">
    <source>
        <dbReference type="ARBA" id="ARBA00022989"/>
    </source>
</evidence>
<comment type="subcellular location">
    <molecule>Phosphatidylserine decarboxylase 1 beta chain</molecule>
    <subcellularLocation>
        <location evidence="12">Mitochondrion inner membrane</location>
        <topology evidence="12">Single-pass membrane protein</topology>
        <orientation evidence="12">Intermembrane side</orientation>
    </subcellularLocation>
</comment>
<comment type="cofactor">
    <cofactor evidence="12">
        <name>pyruvate</name>
        <dbReference type="ChEBI" id="CHEBI:15361"/>
    </cofactor>
    <text evidence="12">Binds 1 pyruvoyl group covalently per subunit.</text>
</comment>
<evidence type="ECO:0000256" key="2">
    <source>
        <dbReference type="ARBA" id="ARBA00022516"/>
    </source>
</evidence>
<dbReference type="AlphaFoldDB" id="A0A8K0US79"/>
<dbReference type="NCBIfam" id="TIGR00163">
    <property type="entry name" value="PS_decarb"/>
    <property type="match status" value="1"/>
</dbReference>
<dbReference type="GO" id="GO:0016540">
    <property type="term" value="P:protein autoprocessing"/>
    <property type="evidence" value="ECO:0007669"/>
    <property type="project" value="UniProtKB-UniRule"/>
</dbReference>
<evidence type="ECO:0000256" key="4">
    <source>
        <dbReference type="ARBA" id="ARBA00022793"/>
    </source>
</evidence>
<keyword evidence="11 12" id="KW-0670">Pyruvate</keyword>
<dbReference type="PANTHER" id="PTHR10067:SF6">
    <property type="entry name" value="PHOSPHATIDYLSERINE DECARBOXYLASE PROENZYME, MITOCHONDRIAL"/>
    <property type="match status" value="1"/>
</dbReference>
<evidence type="ECO:0000256" key="12">
    <source>
        <dbReference type="HAMAP-Rule" id="MF_03208"/>
    </source>
</evidence>
<sequence>MLGVKVKVKKLLASGNHSFSSTLSSTPGVNVSTRIIEKCIYHGNYLFRRNNHRPYSTGGSQQGGEAAPGGSTGGKGAPLHVRIAKAWADTPTKWYPLPLAVGALLLMVMQYRKRLPPKEVHVDEEGREVVRLKGPWQVHVLGALPLRNLSRVWGYLNSVQLPVWFRPTGFRVYSWIFGCDLNEIEHDLYTYTSLGDFFYRRLKEGARPAADAVLVSPADGTILHFGTIKGRRVEQVKGSTYSLDALLGVETSTSPPGTPVDFPKRDTAEVNDRHFADINGIEYSVQELLGTSTPSSSGTATPARDAPAGIPLKENAADSPKQHGEQVDASIDAEKETSPEVVARHASVAAEMGVRPAMQRRGSATDIKPGNELYFTVIYLAPGDYHRFHSPTAWVVEKRRHFVGDLFSVSPWMARRLENLFVLNERVALLGRWKYGFFSMVPVGATNVGSIRINFDQDLRTNVGSRREHPIGTYTEAVYSAASPILGGQPLSKVQEMGGFCLGSTIVLVFEAPQDFQFAIKEGQKVRVGQELGDVALSVAARRASVAVDGEMRHANESKKTK</sequence>
<dbReference type="EMBL" id="JAEVFJ010000012">
    <property type="protein sequence ID" value="KAH8101467.1"/>
    <property type="molecule type" value="Genomic_DNA"/>
</dbReference>
<proteinExistence type="inferred from homology"/>
<dbReference type="Proteomes" id="UP000813824">
    <property type="component" value="Unassembled WGS sequence"/>
</dbReference>
<evidence type="ECO:0000256" key="9">
    <source>
        <dbReference type="ARBA" id="ARBA00023239"/>
    </source>
</evidence>
<feature type="compositionally biased region" description="Gly residues" evidence="13">
    <location>
        <begin position="60"/>
        <end position="75"/>
    </location>
</feature>
<evidence type="ECO:0000256" key="8">
    <source>
        <dbReference type="ARBA" id="ARBA00023209"/>
    </source>
</evidence>
<evidence type="ECO:0000256" key="1">
    <source>
        <dbReference type="ARBA" id="ARBA00005189"/>
    </source>
</evidence>
<dbReference type="InterPro" id="IPR033661">
    <property type="entry name" value="PSD_type1_euk"/>
</dbReference>
<comment type="similarity">
    <text evidence="12">Belongs to the phosphatidylserine decarboxylase family. PSD-B subfamily. Eukaryotic type I sub-subfamily.</text>
</comment>
<gene>
    <name evidence="12" type="primary">PSD1</name>
    <name evidence="14" type="ORF">BXZ70DRAFT_1077093</name>
</gene>
<feature type="region of interest" description="Disordered" evidence="13">
    <location>
        <begin position="290"/>
        <end position="340"/>
    </location>
</feature>
<feature type="chain" id="PRO_5035497742" description="Phosphatidylserine decarboxylase 1 beta chain" evidence="12">
    <location>
        <begin position="1"/>
        <end position="503"/>
    </location>
</feature>
<feature type="region of interest" description="Disordered" evidence="13">
    <location>
        <begin position="52"/>
        <end position="75"/>
    </location>
</feature>
<feature type="active site" description="Charge relay system; for autoendoproteolytic cleavage activity" evidence="12">
    <location>
        <position position="389"/>
    </location>
</feature>
<comment type="catalytic activity">
    <reaction evidence="12">
        <text>a 1,2-diacyl-sn-glycero-3-phospho-L-serine + H(+) = a 1,2-diacyl-sn-glycero-3-phosphoethanolamine + CO2</text>
        <dbReference type="Rhea" id="RHEA:20828"/>
        <dbReference type="ChEBI" id="CHEBI:15378"/>
        <dbReference type="ChEBI" id="CHEBI:16526"/>
        <dbReference type="ChEBI" id="CHEBI:57262"/>
        <dbReference type="ChEBI" id="CHEBI:64612"/>
        <dbReference type="EC" id="4.1.1.65"/>
    </reaction>
</comment>
<feature type="topological domain" description="Mitochondrial matrix" evidence="12">
    <location>
        <begin position="1"/>
        <end position="94"/>
    </location>
</feature>
<comment type="function">
    <text evidence="12">Catalyzes the formation of phosphatidylethanolamine (PtdEtn) from phosphatidylserine (PtdSer). Plays a central role in phospholipid metabolism and in the interorganelle trafficking of phosphatidylserine.</text>
</comment>
<evidence type="ECO:0000256" key="7">
    <source>
        <dbReference type="ARBA" id="ARBA00023136"/>
    </source>
</evidence>
<evidence type="ECO:0000256" key="11">
    <source>
        <dbReference type="ARBA" id="ARBA00023317"/>
    </source>
</evidence>
<dbReference type="GO" id="GO:0004609">
    <property type="term" value="F:phosphatidylserine decarboxylase activity"/>
    <property type="evidence" value="ECO:0007669"/>
    <property type="project" value="UniProtKB-UniRule"/>
</dbReference>
<keyword evidence="2 12" id="KW-0444">Lipid biosynthesis</keyword>
<dbReference type="PANTHER" id="PTHR10067">
    <property type="entry name" value="PHOSPHATIDYLSERINE DECARBOXYLASE"/>
    <property type="match status" value="1"/>
</dbReference>
<evidence type="ECO:0000256" key="3">
    <source>
        <dbReference type="ARBA" id="ARBA00022692"/>
    </source>
</evidence>
<feature type="active site" description="Charge relay system; for autoendoproteolytic cleavage activity" evidence="12">
    <location>
        <position position="504"/>
    </location>
</feature>
<feature type="active site" description="Charge relay system; for autoendoproteolytic cleavage activity" evidence="12">
    <location>
        <position position="219"/>
    </location>
</feature>